<dbReference type="PROSITE" id="PS51725">
    <property type="entry name" value="ABM"/>
    <property type="match status" value="1"/>
</dbReference>
<evidence type="ECO:0000259" key="1">
    <source>
        <dbReference type="PROSITE" id="PS51725"/>
    </source>
</evidence>
<dbReference type="RefSeq" id="WP_021929516.1">
    <property type="nucleotide sequence ID" value="NZ_AP023322.1"/>
</dbReference>
<keyword evidence="3" id="KW-1185">Reference proteome</keyword>
<dbReference type="SUPFAM" id="SSF54909">
    <property type="entry name" value="Dimeric alpha+beta barrel"/>
    <property type="match status" value="1"/>
</dbReference>
<feature type="domain" description="ABM" evidence="1">
    <location>
        <begin position="4"/>
        <end position="93"/>
    </location>
</feature>
<dbReference type="InterPro" id="IPR011008">
    <property type="entry name" value="Dimeric_a/b-barrel"/>
</dbReference>
<dbReference type="KEGG" id="copr:Cop2CBH44_18640"/>
<gene>
    <name evidence="2" type="ORF">Cop2CBH44_18640</name>
</gene>
<protein>
    <submittedName>
        <fullName evidence="2">Antibiotic biosynthesis monooxygenase</fullName>
    </submittedName>
</protein>
<proteinExistence type="predicted"/>
<dbReference type="EMBL" id="AP023322">
    <property type="protein sequence ID" value="BCI63511.1"/>
    <property type="molecule type" value="Genomic_DNA"/>
</dbReference>
<accession>A0A7G1HY98</accession>
<keyword evidence="2" id="KW-0560">Oxidoreductase</keyword>
<dbReference type="PANTHER" id="PTHR33336">
    <property type="entry name" value="QUINOL MONOOXYGENASE YGIN-RELATED"/>
    <property type="match status" value="1"/>
</dbReference>
<dbReference type="InterPro" id="IPR050744">
    <property type="entry name" value="AI-2_Isomerase_LsrG"/>
</dbReference>
<keyword evidence="2" id="KW-0503">Monooxygenase</keyword>
<name>A0A7G1HY98_9BACT</name>
<dbReference type="InterPro" id="IPR007138">
    <property type="entry name" value="ABM_dom"/>
</dbReference>
<sequence length="93" mass="10532">MEKKTIVARAKVLAEKQAAFLNATEALIQGTRAERGNISYTLYQSTENPSDFIFYEEYKDENAMSVHAASKHFKSFVETIDGMLAEEMVIESF</sequence>
<dbReference type="Pfam" id="PF03992">
    <property type="entry name" value="ABM"/>
    <property type="match status" value="1"/>
</dbReference>
<reference evidence="3" key="1">
    <citation type="submission" date="2020-07" db="EMBL/GenBank/DDBJ databases">
        <title>Complete genome sequencing of Coprobacter sp. strain 2CBH44.</title>
        <authorList>
            <person name="Sakamoto M."/>
            <person name="Murakami T."/>
            <person name="Mori H."/>
        </authorList>
    </citation>
    <scope>NUCLEOTIDE SEQUENCE [LARGE SCALE GENOMIC DNA]</scope>
    <source>
        <strain evidence="3">2CBH44</strain>
    </source>
</reference>
<dbReference type="Proteomes" id="UP000594042">
    <property type="component" value="Chromosome"/>
</dbReference>
<dbReference type="GO" id="GO:0004497">
    <property type="term" value="F:monooxygenase activity"/>
    <property type="evidence" value="ECO:0007669"/>
    <property type="project" value="UniProtKB-KW"/>
</dbReference>
<dbReference type="AlphaFoldDB" id="A0A7G1HY98"/>
<dbReference type="Gene3D" id="3.30.70.100">
    <property type="match status" value="1"/>
</dbReference>
<dbReference type="PANTHER" id="PTHR33336:SF3">
    <property type="entry name" value="ABM DOMAIN-CONTAINING PROTEIN"/>
    <property type="match status" value="1"/>
</dbReference>
<evidence type="ECO:0000313" key="2">
    <source>
        <dbReference type="EMBL" id="BCI63511.1"/>
    </source>
</evidence>
<evidence type="ECO:0000313" key="3">
    <source>
        <dbReference type="Proteomes" id="UP000594042"/>
    </source>
</evidence>
<organism evidence="2 3">
    <name type="scientific">Coprobacter secundus subsp. similis</name>
    <dbReference type="NCBI Taxonomy" id="2751153"/>
    <lineage>
        <taxon>Bacteria</taxon>
        <taxon>Pseudomonadati</taxon>
        <taxon>Bacteroidota</taxon>
        <taxon>Bacteroidia</taxon>
        <taxon>Bacteroidales</taxon>
        <taxon>Barnesiellaceae</taxon>
        <taxon>Coprobacter</taxon>
    </lineage>
</organism>